<accession>B9WMY0</accession>
<dbReference type="GO" id="GO:0000027">
    <property type="term" value="P:ribosomal large subunit assembly"/>
    <property type="evidence" value="ECO:0007669"/>
    <property type="project" value="TreeGrafter"/>
</dbReference>
<evidence type="ECO:0000313" key="5">
    <source>
        <dbReference type="Proteomes" id="UP000002605"/>
    </source>
</evidence>
<evidence type="ECO:0000259" key="2">
    <source>
        <dbReference type="PROSITE" id="PS50833"/>
    </source>
</evidence>
<dbReference type="SMART" id="SM00879">
    <property type="entry name" value="Brix"/>
    <property type="match status" value="1"/>
</dbReference>
<sequence>MAKRRTKKRTHKKISEEELASIPKSMVLHLGTSLKNHSLTQLVNDFRNVMQPHTAINLRERKSNKLKDFIVMCGPLHVSDIFIFNQTESGNITLRIGKLPRGPNLQFKINNYSLCKDVRKILKHPKSISKDNSIFHIPPLLVLNGFGKISEMSQHEKLMITIFQNMFPPIQPQSTKVSSIKRVLLISKNKNNNNNNNGDEIELRHYAINTKLVDENRNVKKLIQSHHNLKKNLPKLTNNQDVSDLLLDPYSIGGLTSDSEIEDDAVVEVQQETFVKREPPKEIDPDQAPQEQEQQEQQQQQQQQQQQLTGKSKRAIKLTELGPRINMSLMKIEEGLIGSSKTIYHSSIKKSEEEIKSLEKKHQLKQQLKLERRAKQQAAVKVKLDKKEAKKARRKAREEGKNDDDDDDEQDEEEEEEGSGSGSGDDSDAVDINPEDYENDSDLYSDVDV</sequence>
<dbReference type="HOGENOM" id="CLU_026936_2_0_1"/>
<dbReference type="InterPro" id="IPR007109">
    <property type="entry name" value="Brix"/>
</dbReference>
<dbReference type="OrthoDB" id="10261452at2759"/>
<dbReference type="GO" id="GO:0006364">
    <property type="term" value="P:rRNA processing"/>
    <property type="evidence" value="ECO:0007669"/>
    <property type="project" value="InterPro"/>
</dbReference>
<dbReference type="PROSITE" id="PS50833">
    <property type="entry name" value="BRIX"/>
    <property type="match status" value="1"/>
</dbReference>
<feature type="region of interest" description="Disordered" evidence="1">
    <location>
        <begin position="273"/>
        <end position="314"/>
    </location>
</feature>
<feature type="compositionally biased region" description="Acidic residues" evidence="1">
    <location>
        <begin position="425"/>
        <end position="449"/>
    </location>
</feature>
<dbReference type="CGD" id="CAL0000161268">
    <property type="gene designation" value="Cd36_34890"/>
</dbReference>
<feature type="domain" description="Brix" evidence="2">
    <location>
        <begin position="25"/>
        <end position="338"/>
    </location>
</feature>
<dbReference type="KEGG" id="cdu:CD36_34890"/>
<feature type="compositionally biased region" description="Low complexity" evidence="1">
    <location>
        <begin position="290"/>
        <end position="307"/>
    </location>
</feature>
<feature type="compositionally biased region" description="Acidic residues" evidence="1">
    <location>
        <begin position="401"/>
        <end position="418"/>
    </location>
</feature>
<dbReference type="eggNOG" id="KOG2963">
    <property type="taxonomic scope" value="Eukaryota"/>
</dbReference>
<dbReference type="Proteomes" id="UP000002605">
    <property type="component" value="Chromosome R"/>
</dbReference>
<dbReference type="EMBL" id="FM992695">
    <property type="protein sequence ID" value="CAX40446.1"/>
    <property type="molecule type" value="Genomic_DNA"/>
</dbReference>
<protein>
    <submittedName>
        <fullName evidence="4">Ribosome biogenesis protein, putative</fullName>
    </submittedName>
</protein>
<dbReference type="PANTHER" id="PTHR12661:SF5">
    <property type="entry name" value="SUPPRESSOR OF SWI4 1 HOMOLOG"/>
    <property type="match status" value="1"/>
</dbReference>
<feature type="compositionally biased region" description="Basic and acidic residues" evidence="1">
    <location>
        <begin position="274"/>
        <end position="284"/>
    </location>
</feature>
<keyword evidence="5" id="KW-1185">Reference proteome</keyword>
<evidence type="ECO:0000313" key="4">
    <source>
        <dbReference type="EMBL" id="CAX40446.1"/>
    </source>
</evidence>
<proteinExistence type="predicted"/>
<dbReference type="RefSeq" id="XP_002422439.1">
    <property type="nucleotide sequence ID" value="XM_002422394.1"/>
</dbReference>
<dbReference type="VEuPathDB" id="FungiDB:CD36_34890"/>
<dbReference type="GO" id="GO:0019843">
    <property type="term" value="F:rRNA binding"/>
    <property type="evidence" value="ECO:0007669"/>
    <property type="project" value="InterPro"/>
</dbReference>
<feature type="region of interest" description="Disordered" evidence="1">
    <location>
        <begin position="370"/>
        <end position="449"/>
    </location>
</feature>
<dbReference type="Pfam" id="PF04427">
    <property type="entry name" value="Brix"/>
    <property type="match status" value="1"/>
</dbReference>
<evidence type="ECO:0000256" key="1">
    <source>
        <dbReference type="SAM" id="MobiDB-lite"/>
    </source>
</evidence>
<dbReference type="PANTHER" id="PTHR12661">
    <property type="entry name" value="PETER PAN-RELATED"/>
    <property type="match status" value="1"/>
</dbReference>
<name>B9WMY0_CANDC</name>
<dbReference type="GO" id="GO:0030687">
    <property type="term" value="C:preribosome, large subunit precursor"/>
    <property type="evidence" value="ECO:0007669"/>
    <property type="project" value="TreeGrafter"/>
</dbReference>
<reference evidence="4 5" key="1">
    <citation type="journal article" date="2009" name="Genome Res.">
        <title>Comparative genomics of the fungal pathogens Candida dubliniensis and Candida albicans.</title>
        <authorList>
            <person name="Jackson A.P."/>
            <person name="Gamble J.A."/>
            <person name="Yeomans T."/>
            <person name="Moran G.P."/>
            <person name="Saunders D."/>
            <person name="Harris D."/>
            <person name="Aslett M."/>
            <person name="Barrell J.F."/>
            <person name="Butler G."/>
            <person name="Citiulo F."/>
            <person name="Coleman D.C."/>
            <person name="de Groot P.W.J."/>
            <person name="Goodwin T.J."/>
            <person name="Quail M.A."/>
            <person name="McQuillan J."/>
            <person name="Munro C.A."/>
            <person name="Pain A."/>
            <person name="Poulter R.T."/>
            <person name="Rajandream M.A."/>
            <person name="Renauld H."/>
            <person name="Spiering M.J."/>
            <person name="Tivey A."/>
            <person name="Gow N.A.R."/>
            <person name="Barrell B."/>
            <person name="Sullivan D.J."/>
            <person name="Berriman M."/>
        </authorList>
    </citation>
    <scope>NUCLEOTIDE SEQUENCE [LARGE SCALE GENOMIC DNA]</scope>
    <source>
        <strain evidence="5">CD36 / ATCC MYA-646 / CBS 7987 / NCPF 3949 / NRRL Y-17841</strain>
    </source>
</reference>
<dbReference type="InterPro" id="IPR045112">
    <property type="entry name" value="PPAN-like"/>
</dbReference>
<dbReference type="GeneID" id="8049473"/>
<organism evidence="4 5">
    <name type="scientific">Candida dubliniensis (strain CD36 / ATCC MYA-646 / CBS 7987 / NCPF 3949 / NRRL Y-17841)</name>
    <name type="common">Yeast</name>
    <dbReference type="NCBI Taxonomy" id="573826"/>
    <lineage>
        <taxon>Eukaryota</taxon>
        <taxon>Fungi</taxon>
        <taxon>Dikarya</taxon>
        <taxon>Ascomycota</taxon>
        <taxon>Saccharomycotina</taxon>
        <taxon>Pichiomycetes</taxon>
        <taxon>Debaryomycetaceae</taxon>
        <taxon>Candida/Lodderomyces clade</taxon>
        <taxon>Candida</taxon>
    </lineage>
</organism>
<evidence type="ECO:0000313" key="3">
    <source>
        <dbReference type="CGD" id="CAL0000161268"/>
    </source>
</evidence>
<dbReference type="AlphaFoldDB" id="B9WMY0"/>
<gene>
    <name evidence="3" type="ordered locus">Cd36_34890</name>
    <name evidence="4" type="ORF">CD36_34890</name>
</gene>